<proteinExistence type="inferred from homology"/>
<dbReference type="AlphaFoldDB" id="A0A382ZRU4"/>
<evidence type="ECO:0000256" key="1">
    <source>
        <dbReference type="ARBA" id="ARBA00007073"/>
    </source>
</evidence>
<accession>A0A382ZRU4</accession>
<organism evidence="2">
    <name type="scientific">marine metagenome</name>
    <dbReference type="NCBI Taxonomy" id="408172"/>
    <lineage>
        <taxon>unclassified sequences</taxon>
        <taxon>metagenomes</taxon>
        <taxon>ecological metagenomes</taxon>
    </lineage>
</organism>
<protein>
    <recommendedName>
        <fullName evidence="3">HMA domain-containing protein</fullName>
    </recommendedName>
</protein>
<reference evidence="2" key="1">
    <citation type="submission" date="2018-05" db="EMBL/GenBank/DDBJ databases">
        <authorList>
            <person name="Lanie J.A."/>
            <person name="Ng W.-L."/>
            <person name="Kazmierczak K.M."/>
            <person name="Andrzejewski T.M."/>
            <person name="Davidsen T.M."/>
            <person name="Wayne K.J."/>
            <person name="Tettelin H."/>
            <person name="Glass J.I."/>
            <person name="Rusch D."/>
            <person name="Podicherti R."/>
            <person name="Tsui H.-C.T."/>
            <person name="Winkler M.E."/>
        </authorList>
    </citation>
    <scope>NUCLEOTIDE SEQUENCE</scope>
</reference>
<name>A0A382ZRU4_9ZZZZ</name>
<dbReference type="Gene3D" id="3.30.310.50">
    <property type="entry name" value="Alpha-D-phosphohexomutase, C-terminal domain"/>
    <property type="match status" value="1"/>
</dbReference>
<evidence type="ECO:0000313" key="2">
    <source>
        <dbReference type="EMBL" id="SVD98030.1"/>
    </source>
</evidence>
<dbReference type="NCBIfam" id="NF011470">
    <property type="entry name" value="PRK14887.1"/>
    <property type="match status" value="1"/>
</dbReference>
<dbReference type="EMBL" id="UINC01186018">
    <property type="protein sequence ID" value="SVD98030.1"/>
    <property type="molecule type" value="Genomic_DNA"/>
</dbReference>
<sequence length="75" mass="8170">MKAQVSLKTGKNTKAIAKALVDEAKIGLPKVKVEIWPAGEKLKIDLEAEDFTSLRAALNSFLGWAYCAEGVINHE</sequence>
<comment type="similarity">
    <text evidence="1">Belongs to the CTAG/PCC1 family.</text>
</comment>
<dbReference type="Pfam" id="PF09341">
    <property type="entry name" value="Pcc1"/>
    <property type="match status" value="1"/>
</dbReference>
<dbReference type="InterPro" id="IPR015419">
    <property type="entry name" value="CTAG/Pcc1"/>
</dbReference>
<evidence type="ECO:0008006" key="3">
    <source>
        <dbReference type="Google" id="ProtNLM"/>
    </source>
</evidence>
<gene>
    <name evidence="2" type="ORF">METZ01_LOCUS450884</name>
</gene>